<dbReference type="GO" id="GO:0020037">
    <property type="term" value="F:heme binding"/>
    <property type="evidence" value="ECO:0007669"/>
    <property type="project" value="InterPro"/>
</dbReference>
<dbReference type="PRINTS" id="PR00465">
    <property type="entry name" value="EP450IV"/>
</dbReference>
<evidence type="ECO:0000256" key="1">
    <source>
        <dbReference type="ARBA" id="ARBA00001971"/>
    </source>
</evidence>
<keyword evidence="9" id="KW-0492">Microsome</keyword>
<evidence type="ECO:0000256" key="2">
    <source>
        <dbReference type="ARBA" id="ARBA00003690"/>
    </source>
</evidence>
<name>A0AAJ7PA46_9ACAR</name>
<comment type="subcellular location">
    <subcellularLocation>
        <location evidence="4">Endoplasmic reticulum membrane</location>
        <topology evidence="4">Peripheral membrane protein</topology>
    </subcellularLocation>
    <subcellularLocation>
        <location evidence="3">Microsome membrane</location>
        <topology evidence="3">Peripheral membrane protein</topology>
    </subcellularLocation>
</comment>
<keyword evidence="12" id="KW-0503">Monooxygenase</keyword>
<dbReference type="InterPro" id="IPR050476">
    <property type="entry name" value="Insect_CytP450_Detox"/>
</dbReference>
<dbReference type="InterPro" id="IPR036396">
    <property type="entry name" value="Cyt_P450_sf"/>
</dbReference>
<dbReference type="GO" id="GO:0005789">
    <property type="term" value="C:endoplasmic reticulum membrane"/>
    <property type="evidence" value="ECO:0007669"/>
    <property type="project" value="UniProtKB-SubCell"/>
</dbReference>
<dbReference type="Gene3D" id="1.10.630.10">
    <property type="entry name" value="Cytochrome P450"/>
    <property type="match status" value="1"/>
</dbReference>
<evidence type="ECO:0000256" key="13">
    <source>
        <dbReference type="ARBA" id="ARBA00023136"/>
    </source>
</evidence>
<evidence type="ECO:0000256" key="12">
    <source>
        <dbReference type="ARBA" id="ARBA00023033"/>
    </source>
</evidence>
<protein>
    <submittedName>
        <fullName evidence="17">Cytochrome P450 98A3-like</fullName>
    </submittedName>
</protein>
<feature type="binding site" description="axial binding residue" evidence="14">
    <location>
        <position position="362"/>
    </location>
    <ligand>
        <name>heme</name>
        <dbReference type="ChEBI" id="CHEBI:30413"/>
    </ligand>
    <ligandPart>
        <name>Fe</name>
        <dbReference type="ChEBI" id="CHEBI:18248"/>
    </ligandPart>
</feature>
<dbReference type="PANTHER" id="PTHR24292:SF54">
    <property type="entry name" value="CYP9F3-RELATED"/>
    <property type="match status" value="1"/>
</dbReference>
<dbReference type="InterPro" id="IPR001128">
    <property type="entry name" value="Cyt_P450"/>
</dbReference>
<dbReference type="GO" id="GO:0005506">
    <property type="term" value="F:iron ion binding"/>
    <property type="evidence" value="ECO:0007669"/>
    <property type="project" value="InterPro"/>
</dbReference>
<keyword evidence="15" id="KW-1133">Transmembrane helix</keyword>
<proteinExistence type="inferred from homology"/>
<keyword evidence="13 15" id="KW-0472">Membrane</keyword>
<keyword evidence="8" id="KW-0256">Endoplasmic reticulum</keyword>
<evidence type="ECO:0000313" key="17">
    <source>
        <dbReference type="RefSeq" id="XP_018495925.1"/>
    </source>
</evidence>
<accession>A0AAJ7PA46</accession>
<keyword evidence="15" id="KW-0812">Transmembrane</keyword>
<comment type="function">
    <text evidence="2">May be involved in the metabolism of insect hormones and in the breakdown of synthetic insecticides.</text>
</comment>
<evidence type="ECO:0000256" key="14">
    <source>
        <dbReference type="PIRSR" id="PIRSR602403-1"/>
    </source>
</evidence>
<dbReference type="Proteomes" id="UP000694867">
    <property type="component" value="Unplaced"/>
</dbReference>
<evidence type="ECO:0000256" key="15">
    <source>
        <dbReference type="SAM" id="Phobius"/>
    </source>
</evidence>
<dbReference type="Pfam" id="PF00067">
    <property type="entry name" value="p450"/>
    <property type="match status" value="1"/>
</dbReference>
<dbReference type="PANTHER" id="PTHR24292">
    <property type="entry name" value="CYTOCHROME P450"/>
    <property type="match status" value="1"/>
</dbReference>
<evidence type="ECO:0000256" key="5">
    <source>
        <dbReference type="ARBA" id="ARBA00010617"/>
    </source>
</evidence>
<reference evidence="17" key="1">
    <citation type="submission" date="2025-08" db="UniProtKB">
        <authorList>
            <consortium name="RefSeq"/>
        </authorList>
    </citation>
    <scope>IDENTIFICATION</scope>
</reference>
<evidence type="ECO:0000256" key="7">
    <source>
        <dbReference type="ARBA" id="ARBA00022723"/>
    </source>
</evidence>
<keyword evidence="16" id="KW-1185">Reference proteome</keyword>
<evidence type="ECO:0000313" key="16">
    <source>
        <dbReference type="Proteomes" id="UP000694867"/>
    </source>
</evidence>
<keyword evidence="11 14" id="KW-0408">Iron</keyword>
<evidence type="ECO:0000256" key="11">
    <source>
        <dbReference type="ARBA" id="ARBA00023004"/>
    </source>
</evidence>
<keyword evidence="6 14" id="KW-0349">Heme</keyword>
<comment type="cofactor">
    <cofactor evidence="1 14">
        <name>heme</name>
        <dbReference type="ChEBI" id="CHEBI:30413"/>
    </cofactor>
</comment>
<sequence>MQYNGELLFEKLCLLVFLVVSVFVSAIMQDWTWLRACIYKWMRPRALRELEHQTRRKVSYKTSQKYLETANPEFANRVLRMKELRPTRERALVKMHDLLFREPGICDSTAAWSEVHASINRAFSESNSRGSIEKCGEIADRHVRLWRTIEQDLQSPYDLYRSLTGFSTDAMMYAVHGMNLRLDADLRRLPLKHINDLKEAYCSSESGSAVDQLAGPVSLLLVLIGAEATAYTLNVCLYFLAKTPTLQDRMRREILSILGDRTKIEFGDLERMKYVESVILETLRLAPLHAKITRYADADGKVGDISFKKGMPIEIDVTEMSRDPKNSPEPLLFRPERFCDPDVRRKQRMEAFLAFGSGTGSCPAREFSMNLMKSFLAQFCLKLRAVKTPKTPACAGQSSPELSLAYVLYAKKFVSHRFLIGIQPVCDDSC</sequence>
<dbReference type="GeneID" id="108864537"/>
<comment type="similarity">
    <text evidence="5">Belongs to the cytochrome P450 family.</text>
</comment>
<keyword evidence="7 14" id="KW-0479">Metal-binding</keyword>
<evidence type="ECO:0000256" key="3">
    <source>
        <dbReference type="ARBA" id="ARBA00004174"/>
    </source>
</evidence>
<dbReference type="InterPro" id="IPR002403">
    <property type="entry name" value="Cyt_P450_E_grp-IV"/>
</dbReference>
<dbReference type="GO" id="GO:0004497">
    <property type="term" value="F:monooxygenase activity"/>
    <property type="evidence" value="ECO:0007669"/>
    <property type="project" value="UniProtKB-KW"/>
</dbReference>
<dbReference type="SUPFAM" id="SSF48264">
    <property type="entry name" value="Cytochrome P450"/>
    <property type="match status" value="1"/>
</dbReference>
<evidence type="ECO:0000256" key="6">
    <source>
        <dbReference type="ARBA" id="ARBA00022617"/>
    </source>
</evidence>
<evidence type="ECO:0000256" key="10">
    <source>
        <dbReference type="ARBA" id="ARBA00023002"/>
    </source>
</evidence>
<feature type="transmembrane region" description="Helical" evidence="15">
    <location>
        <begin position="12"/>
        <end position="34"/>
    </location>
</feature>
<dbReference type="KEGG" id="goe:108864537"/>
<evidence type="ECO:0000256" key="8">
    <source>
        <dbReference type="ARBA" id="ARBA00022824"/>
    </source>
</evidence>
<evidence type="ECO:0000256" key="9">
    <source>
        <dbReference type="ARBA" id="ARBA00022848"/>
    </source>
</evidence>
<gene>
    <name evidence="17" type="primary">LOC108864537</name>
</gene>
<keyword evidence="10" id="KW-0560">Oxidoreductase</keyword>
<dbReference type="RefSeq" id="XP_018495925.1">
    <property type="nucleotide sequence ID" value="XM_018640409.1"/>
</dbReference>
<dbReference type="GO" id="GO:0016705">
    <property type="term" value="F:oxidoreductase activity, acting on paired donors, with incorporation or reduction of molecular oxygen"/>
    <property type="evidence" value="ECO:0007669"/>
    <property type="project" value="InterPro"/>
</dbReference>
<organism evidence="16 17">
    <name type="scientific">Galendromus occidentalis</name>
    <name type="common">western predatory mite</name>
    <dbReference type="NCBI Taxonomy" id="34638"/>
    <lineage>
        <taxon>Eukaryota</taxon>
        <taxon>Metazoa</taxon>
        <taxon>Ecdysozoa</taxon>
        <taxon>Arthropoda</taxon>
        <taxon>Chelicerata</taxon>
        <taxon>Arachnida</taxon>
        <taxon>Acari</taxon>
        <taxon>Parasitiformes</taxon>
        <taxon>Mesostigmata</taxon>
        <taxon>Gamasina</taxon>
        <taxon>Phytoseioidea</taxon>
        <taxon>Phytoseiidae</taxon>
        <taxon>Typhlodrominae</taxon>
        <taxon>Galendromus</taxon>
    </lineage>
</organism>
<evidence type="ECO:0000256" key="4">
    <source>
        <dbReference type="ARBA" id="ARBA00004406"/>
    </source>
</evidence>
<dbReference type="CDD" id="cd00302">
    <property type="entry name" value="cytochrome_P450"/>
    <property type="match status" value="1"/>
</dbReference>
<dbReference type="AlphaFoldDB" id="A0AAJ7PA46"/>